<dbReference type="Pfam" id="PF00651">
    <property type="entry name" value="BTB"/>
    <property type="match status" value="1"/>
</dbReference>
<dbReference type="PANTHER" id="PTHR15600">
    <property type="entry name" value="SACSIN"/>
    <property type="match status" value="1"/>
</dbReference>
<evidence type="ECO:0000313" key="3">
    <source>
        <dbReference type="EMBL" id="EXX72162.1"/>
    </source>
</evidence>
<dbReference type="NCBIfam" id="NF047352">
    <property type="entry name" value="P_loop_sacsin"/>
    <property type="match status" value="2"/>
</dbReference>
<dbReference type="Gene3D" id="3.30.710.10">
    <property type="entry name" value="Potassium Channel Kv1.1, Chain A"/>
    <property type="match status" value="1"/>
</dbReference>
<dbReference type="STRING" id="1432141.A0A015JRK2"/>
<dbReference type="InterPro" id="IPR058210">
    <property type="entry name" value="SACS/Nov_dom"/>
</dbReference>
<dbReference type="SMART" id="SM00225">
    <property type="entry name" value="BTB"/>
    <property type="match status" value="1"/>
</dbReference>
<dbReference type="PROSITE" id="PS50097">
    <property type="entry name" value="BTB"/>
    <property type="match status" value="1"/>
</dbReference>
<dbReference type="EMBL" id="JEMT01015755">
    <property type="protein sequence ID" value="EXX72162.1"/>
    <property type="molecule type" value="Genomic_DNA"/>
</dbReference>
<dbReference type="GO" id="GO:0030544">
    <property type="term" value="F:Hsp70 protein binding"/>
    <property type="evidence" value="ECO:0007669"/>
    <property type="project" value="TreeGrafter"/>
</dbReference>
<gene>
    <name evidence="3" type="ORF">RirG_071940</name>
</gene>
<dbReference type="SUPFAM" id="SSF55874">
    <property type="entry name" value="ATPase domain of HSP90 chaperone/DNA topoisomerase II/histidine kinase"/>
    <property type="match status" value="2"/>
</dbReference>
<proteinExistence type="predicted"/>
<dbReference type="HOGENOM" id="CLU_000417_1_0_1"/>
<comment type="caution">
    <text evidence="3">The sequence shown here is derived from an EMBL/GenBank/DDBJ whole genome shotgun (WGS) entry which is preliminary data.</text>
</comment>
<dbReference type="InterPro" id="IPR036890">
    <property type="entry name" value="HATPase_C_sf"/>
</dbReference>
<feature type="region of interest" description="Disordered" evidence="1">
    <location>
        <begin position="1"/>
        <end position="20"/>
    </location>
</feature>
<dbReference type="Gene3D" id="3.30.565.10">
    <property type="entry name" value="Histidine kinase-like ATPase, C-terminal domain"/>
    <property type="match status" value="1"/>
</dbReference>
<evidence type="ECO:0000256" key="1">
    <source>
        <dbReference type="SAM" id="MobiDB-lite"/>
    </source>
</evidence>
<dbReference type="SMR" id="A0A015JRK2"/>
<evidence type="ECO:0000313" key="4">
    <source>
        <dbReference type="Proteomes" id="UP000022910"/>
    </source>
</evidence>
<dbReference type="InterPro" id="IPR052972">
    <property type="entry name" value="Sacsin_chaperone_reg"/>
</dbReference>
<dbReference type="InterPro" id="IPR000210">
    <property type="entry name" value="BTB/POZ_dom"/>
</dbReference>
<reference evidence="3 4" key="1">
    <citation type="submission" date="2014-02" db="EMBL/GenBank/DDBJ databases">
        <title>Single nucleus genome sequencing reveals high similarity among nuclei of an endomycorrhizal fungus.</title>
        <authorList>
            <person name="Lin K."/>
            <person name="Geurts R."/>
            <person name="Zhang Z."/>
            <person name="Limpens E."/>
            <person name="Saunders D.G."/>
            <person name="Mu D."/>
            <person name="Pang E."/>
            <person name="Cao H."/>
            <person name="Cha H."/>
            <person name="Lin T."/>
            <person name="Zhou Q."/>
            <person name="Shang Y."/>
            <person name="Li Y."/>
            <person name="Ivanov S."/>
            <person name="Sharma T."/>
            <person name="Velzen R.V."/>
            <person name="Ruijter N.D."/>
            <person name="Aanen D.K."/>
            <person name="Win J."/>
            <person name="Kamoun S."/>
            <person name="Bisseling T."/>
            <person name="Huang S."/>
        </authorList>
    </citation>
    <scope>NUCLEOTIDE SEQUENCE [LARGE SCALE GENOMIC DNA]</scope>
    <source>
        <strain evidence="4">DAOM197198w</strain>
    </source>
</reference>
<evidence type="ECO:0000259" key="2">
    <source>
        <dbReference type="PROSITE" id="PS50097"/>
    </source>
</evidence>
<dbReference type="Proteomes" id="UP000022910">
    <property type="component" value="Unassembled WGS sequence"/>
</dbReference>
<dbReference type="OrthoDB" id="1262810at2759"/>
<name>A0A015JRK2_RHIIW</name>
<feature type="compositionally biased region" description="Basic residues" evidence="1">
    <location>
        <begin position="1"/>
        <end position="10"/>
    </location>
</feature>
<dbReference type="SUPFAM" id="SSF54695">
    <property type="entry name" value="POZ domain"/>
    <property type="match status" value="1"/>
</dbReference>
<feature type="domain" description="BTB" evidence="2">
    <location>
        <begin position="2713"/>
        <end position="2785"/>
    </location>
</feature>
<organism evidence="3 4">
    <name type="scientific">Rhizophagus irregularis (strain DAOM 197198w)</name>
    <name type="common">Glomus intraradices</name>
    <dbReference type="NCBI Taxonomy" id="1432141"/>
    <lineage>
        <taxon>Eukaryota</taxon>
        <taxon>Fungi</taxon>
        <taxon>Fungi incertae sedis</taxon>
        <taxon>Mucoromycota</taxon>
        <taxon>Glomeromycotina</taxon>
        <taxon>Glomeromycetes</taxon>
        <taxon>Glomerales</taxon>
        <taxon>Glomeraceae</taxon>
        <taxon>Rhizophagus</taxon>
    </lineage>
</organism>
<keyword evidence="4" id="KW-1185">Reference proteome</keyword>
<accession>A0A015JRK2</accession>
<protein>
    <recommendedName>
        <fullName evidence="2">BTB domain-containing protein</fullName>
    </recommendedName>
</protein>
<dbReference type="Pfam" id="PF25794">
    <property type="entry name" value="SACS"/>
    <property type="match status" value="2"/>
</dbReference>
<dbReference type="CDD" id="cd18186">
    <property type="entry name" value="BTB_POZ_ZBTB_KLHL-like"/>
    <property type="match status" value="1"/>
</dbReference>
<feature type="compositionally biased region" description="Basic and acidic residues" evidence="1">
    <location>
        <begin position="11"/>
        <end position="20"/>
    </location>
</feature>
<sequence length="2899" mass="338726">MSNKTPKKAKGREFKPREPYTHRLRKILEDYPDGSQVLREILQNSDDAKSTEQIFILDHNTYPKDNLFEPDLDNYNRTDLKLDRYQGPALLAKNNTIFEERDFQSLLKLADSEKRDQYDKIGVMGVGFNSIYHITDSPSFITGDKYVILDPHEWYFNGGVEFDFVDEKLYDEYPNQFAPFRIPCDKSFKGTIFRYPLRTDDDSIDSDISKKIYKPDEILAMFQKFYEKESINCLLFLKYIERISFYELKEGESEPILIYSIQLENANQVRNKRRLIVKNIVSIMSSLKSTSLPDNNQSQASYVATFSRQNGDFKEPNSSWLILNYLDNLKEAEALFKEKLRDYKFVPNVGLAVPLDNLNDTGRLFCFLPLPISMPFCVSVHGYFAVSTNRRSLWSAADKEDLAEDGSAHYKVMWNRYLFENVLPKAWAKFLCELPLKAPNIEPKDLYKFWPIVKVGTGSINTFCKDLLRNVINCLSINDRVFQGPPTTNPIGEVVGILASSYKSSQHQQSKFHWLSLSHGYLKDEFIGDSLSKIIGEIGFPIITIPLEFVRILKNSNHNDFINFYSPVIIRNYLSRNRCRWEDKISREKVLQLFDYILEENKEFDKLIGFKMIPLANGTLGALMKSNNSCVYIGPTSTTKSHEYDEENIFKNQLEKFVDKNISSRLYNRLYDIVKKGWNLNIKILDESVIADMIRFSLNPLNDNGRNFKSIIGNFIGKKSDDEIQILNNNEWIYILWKNFKYRDWDLTKFEDIHLIPTNHSTLRKLKTPQKIFSNQTSKDITISKSLINIFEKFGAVFVDNEFDNSEISKWNKISSFIIKPDDIISVLNSFLIDPTYPKNLDRTLQNHEALAFVEHLSNYLRLIYNRNHIDIKLIQVIKHLPIFIEIDNIDKPISLLPGNKQWYLLPHDEEKSYGKIIYPNDKGGFLSTTNSQNFLLEDIIKITRLNSHNYWKIFVLPYIKELRDFNDLDKVIDKLFDRLPTLLANDENFKDILGNISFVPASSIKTLQNQQIPYDTKLVKPTELFDPKEKSVIELFFDNEQVFPAGKYGSSSKKFLPILKLLGTKSELSSNDIIDRINNIINQRRNSNVQEILIHNKAFKLFKYIDDKWDTFNINDSQNNRFIRNINNNLLSKTILEKEWIPTIDMNEKIKFSRSDNCYCQKDKDLIGLISPIIKTKVNKKFLKFLRWDNYPKVEKVLEQLIFCYKLVLSKQSPKNLEDICMAIYKYINEIFDSRSRDYKSNVEFEIIKKALKTHPWILCGEIFYPAEKVVFNLPNKFHVNNSIIVELPTEYNRMKSLFRYMGVRDEIGIKDLILVIQNMVKVDKDKILSAIEITNIIRILEHIAKIQKENKREGIEREKLDGLLIPSTEDTLVNLHEIQFDDMEDRLDDDEKKDYKLAHRFVTLDIAKELELQTLAGKITGISNTGGDINWDAYEQNELLTTRIKHIIEDYPTSSIFKEFLQNADDAKATHFSIIVDERKPFCHNKLQKSFLSEEMEDWQGPAIWIYNDAEFTSKDFQSLIKLGVGGKSDDDTKIGRFGIGFNCAFHLTDLPSFVSGKYIAFLDPNAKYLPAQGYPPRRFRGNRFNFIDLEFKKHFPDQCYPYEALGCDFTKEFKGTLFRLPLRTSKLAEQSEISKKVLKIKEIFDNFQSNNEMLFLRNVESCSLRHITNGNSDSRLIWEVKINMNDNYRNIRKSVVHKSQVYQLDFEMDIKGKKSSEIWLICTGEHDKTRHDFKKFMKNKRLKPRGGVAALLARSNKTLDNLKDESFPNPPDEFVGGIYNYLSLSMITNLSVHLNGNFSLTSARNNIIQSATDFLTANDEDAKWNQYIMYDLLPELHIILLEEIVKLENIRFEKMKASRTDDTKINFKPHTLNNLWPIPKNSIIGLYKKYGLHVIKKLGTNDSKFFWTEANGGKFVSLKESNVHEESDPMIADLLAYWGVSSLKFDEEKLIQLKEISKQSSFPYTTIGGRTICDVIRKNEEYIHMFYQNDKTAKKEIIRSLLFLLLEFILKSIDESYEILNRLPLVPLNDGSIGKFGNVYYIGKQKYIDLFPKFGPSRFVHIDLPGALLEIFRSKKFSVQTNIRRFDSAAILDLLSLEFHDIEELDYEPNSTSIPNSKWLEEIWSKLEVDDNINFIRLSKFPLLPMIQPYEKLVQLDITNPLISIRDYERNFYPVLVKLKLRFTNKEFPTSANHNIRQCVLPFNSVNIINALERMCVSSNMSMDQLFKERNLLPKDYEKFRNYIKDNIDDLIRHGRRQDRFANILRSLRSLPIWPICSSDDKFIDAKSGILLPHNLPFFPLQENVHFYKCDNENDYNALFNLGANSIDELEYVRDHFLPQHIYTKPSEEYINFLKKVLSLENGEIEQFLKECQVIPNVTHESLVKANTLYDNTVPLFFNVFEGSDKFLAPELQNPRLMGALERIGLKRHVNANTFIECAKEIESQFRRSESYPENIVKHRAKYVTDYFYGHITSLGLTIDQLNQIMNIKFVPSEKYFQNRLFNEEAKVTLGYECFSVLCSQQYKEVCWSQRPLFEKSVEPNNILYRYFPNIGKPTLIDVIKHWFLVVEKIKLGSLTWKSSENYKVIKKIIEKIYEIMNEFSQEMIHKNIIISFITKNRLFLNGEDLFDNDNWVAGDNLVFGVQEDISKGLKKVDEFIMPYKDLLKLAGAHELEEININEYDLIHDYHDQKDLLHNNLLKRLIRHPDTKHHDVIFIVGEEGTRIGASRYVLSAASEYFEKMFCGHTAESEDNRQVEVRLDYIQSNSFRVFLRWLYGESFEEASSTLRKRTEEENYDSYYLDFLVNLLKITDISGCKPLKDIVEITIMKDGCVNINNVIEMSEWADNCKALKLKNHCEKFINLNRGLILEKRLEFCENAIDDEEREEESQMLNIILNN</sequence>
<dbReference type="PANTHER" id="PTHR15600:SF42">
    <property type="entry name" value="SACSIN"/>
    <property type="match status" value="1"/>
</dbReference>
<dbReference type="InterPro" id="IPR011333">
    <property type="entry name" value="SKP1/BTB/POZ_sf"/>
</dbReference>